<keyword evidence="2" id="KW-1185">Reference proteome</keyword>
<evidence type="ECO:0000313" key="2">
    <source>
        <dbReference type="Proteomes" id="UP001216674"/>
    </source>
</evidence>
<dbReference type="EMBL" id="JARJLM010000286">
    <property type="protein sequence ID" value="MDF3834621.1"/>
    <property type="molecule type" value="Genomic_DNA"/>
</dbReference>
<dbReference type="InterPro" id="IPR011047">
    <property type="entry name" value="Quinoprotein_ADH-like_sf"/>
</dbReference>
<dbReference type="RefSeq" id="WP_276265617.1">
    <property type="nucleotide sequence ID" value="NZ_JARJLM010000286.1"/>
</dbReference>
<protein>
    <submittedName>
        <fullName evidence="1">PilC/PilY family type IV pilus protein</fullName>
    </submittedName>
</protein>
<proteinExistence type="predicted"/>
<gene>
    <name evidence="1" type="ORF">P3W85_16885</name>
</gene>
<dbReference type="SUPFAM" id="SSF50998">
    <property type="entry name" value="Quinoprotein alcohol dehydrogenase-like"/>
    <property type="match status" value="1"/>
</dbReference>
<reference evidence="1 2" key="1">
    <citation type="submission" date="2023-03" db="EMBL/GenBank/DDBJ databases">
        <title>Draft assemblies of triclosan tolerant bacteria isolated from returned activated sludge.</title>
        <authorList>
            <person name="Van Hamelsveld S."/>
        </authorList>
    </citation>
    <scope>NUCLEOTIDE SEQUENCE [LARGE SCALE GENOMIC DNA]</scope>
    <source>
        <strain evidence="1 2">GW210010_S58</strain>
    </source>
</reference>
<dbReference type="Proteomes" id="UP001216674">
    <property type="component" value="Unassembled WGS sequence"/>
</dbReference>
<name>A0ABT6APR8_9BURK</name>
<evidence type="ECO:0000313" key="1">
    <source>
        <dbReference type="EMBL" id="MDF3834621.1"/>
    </source>
</evidence>
<accession>A0ABT6APR8</accession>
<organism evidence="1 2">
    <name type="scientific">Cupriavidus basilensis</name>
    <dbReference type="NCBI Taxonomy" id="68895"/>
    <lineage>
        <taxon>Bacteria</taxon>
        <taxon>Pseudomonadati</taxon>
        <taxon>Pseudomonadota</taxon>
        <taxon>Betaproteobacteria</taxon>
        <taxon>Burkholderiales</taxon>
        <taxon>Burkholderiaceae</taxon>
        <taxon>Cupriavidus</taxon>
    </lineage>
</organism>
<sequence length="1039" mass="108309">MKLVLLASLTLVSITGRTDDTDIFNQPPGVKSPAPNILFILDNTANWSKASQKWVGSATQGQAELLAIKNFVAGLKQPANVGLMMFSLANKRDGGYLRYGIRDMSVAANNTALQNIVGGINVNAPEEEVDQSSGDYANALYEAWLYLKGSGSWAGMDPLADYPGNLGLANGGGNKITNNLTTSGIGGLSSGYAYKGSANGSAYNSPIGSSGCAHTYIIFIGNNRQGQLPPVPASTDPATTTLAKYPGYSTVSNVQAAWARFLKLRPDLGAGSAAAANGSVTTFTIDAYNAQNNADFTAMMGSVASNGGGDYFQAGSDTALALALNNILNQIQAVNSVFASVSLPVSVSVRGTYLNQVYLGAFRPDANAKPNWVGNLKQYQLAVDATGNVYMADSVGAKVQSNTTGFVNPSVISFWTNPSTFWNPNYYVNSQGVGGSSDSPDGDLVEKGGVGQYLRTAFANNQASRNVYTCTGTCTTGSSLSGTPFSTGNSSIVATMLGLSSGASTEPVINWVRGGNTLADDPLVANPSAPPVYNIRGFAHGDVLHSRPAVINYNRTADDIVVFYGANDGMLHAVKGGQSSAGGTELWSFIPSEHFPKFSRMYNHSPSISSSAPKPYFVDGSSTAYTESDPTTGAVTKAYLFLTMRRGGNFIYALDVTNPATPKLLWKHGASDTGFGELGQTWADLRVARLKANQGNAVVIFGLGYDAAANDTIVQGTATQGRGVMVLDAATGNLVWQAGPAAATGSTGLNVPGMTYAIPSNVAIYDSNRDGYIDRLYAADTGANIWRINIGDASPANWTVTKLASLGGSSAAARKFLYAPDIVPATVLNPTDSLLIGSGDREHPFDTTIQNRYYMIKDDHSLNAVRSTPITEGVAGATTGVAGQLYDATADLMQVGTPAQIAAATLALSTASGWYVTLGAGEKVVSGSTTLSGTVMFTTNTPATAATNSCTGNLGEARYYMMNYLSAASTSDLTGDGGLTAADRYLVLTGGGYAPTPVPVSVQIGGNTYQAAVSGTNVFTPSGPVLGRRYRTYWRGLID</sequence>
<comment type="caution">
    <text evidence="1">The sequence shown here is derived from an EMBL/GenBank/DDBJ whole genome shotgun (WGS) entry which is preliminary data.</text>
</comment>